<dbReference type="Proteomes" id="UP001216828">
    <property type="component" value="Chromosome"/>
</dbReference>
<protein>
    <submittedName>
        <fullName evidence="1">HK97 gp10 family phage protein</fullName>
    </submittedName>
</protein>
<name>A0ABY7Y5T1_9GAMM</name>
<accession>A0ABY7Y5T1</accession>
<evidence type="ECO:0000313" key="1">
    <source>
        <dbReference type="EMBL" id="WDM65326.1"/>
    </source>
</evidence>
<dbReference type="InterPro" id="IPR010064">
    <property type="entry name" value="HK97-gp10_tail"/>
</dbReference>
<dbReference type="RefSeq" id="WP_274512442.1">
    <property type="nucleotide sequence ID" value="NZ_CP082270.1"/>
</dbReference>
<gene>
    <name evidence="1" type="ORF">K5L94_08660</name>
</gene>
<sequence length="167" mass="18281">MSIKANVDFSDAVKGLEALLDSRVSLARSMAVAGGQVIRDEVKLRAPVGTEEGGSLRPGSLRDAIYLAYRDGRSTDRRQVYSISWNAKKAPHGHLVEFGHWQTHAVYKDTDGSWTLGAPLAQPEWVPAKPFVRPGYEASLTRAQAAMVERGRERLPELLREVRGGGG</sequence>
<proteinExistence type="predicted"/>
<dbReference type="Pfam" id="PF04883">
    <property type="entry name" value="HK97-gp10_like"/>
    <property type="match status" value="1"/>
</dbReference>
<organism evidence="1 2">
    <name type="scientific">Stenotrophomonas forensis</name>
    <dbReference type="NCBI Taxonomy" id="2871169"/>
    <lineage>
        <taxon>Bacteria</taxon>
        <taxon>Pseudomonadati</taxon>
        <taxon>Pseudomonadota</taxon>
        <taxon>Gammaproteobacteria</taxon>
        <taxon>Lysobacterales</taxon>
        <taxon>Lysobacteraceae</taxon>
        <taxon>Stenotrophomonas</taxon>
        <taxon>Stenotrophomonas maltophilia group</taxon>
    </lineage>
</organism>
<dbReference type="EMBL" id="CP082270">
    <property type="protein sequence ID" value="WDM65326.1"/>
    <property type="molecule type" value="Genomic_DNA"/>
</dbReference>
<keyword evidence="2" id="KW-1185">Reference proteome</keyword>
<reference evidence="1 2" key="1">
    <citation type="submission" date="2021-08" db="EMBL/GenBank/DDBJ databases">
        <title>Stenotrophomonas forensis sp. nov., isolated from contaminated viral transport media.</title>
        <authorList>
            <person name="Nguyen S.V."/>
            <person name="Edwards D."/>
            <person name="Scott S."/>
            <person name="Doss J."/>
            <person name="Merid S."/>
            <person name="Zelaya E."/>
            <person name="Maza C."/>
            <person name="Mann M."/>
            <person name="Hamilton B."/>
            <person name="Blackwell R."/>
            <person name="Tran A."/>
            <person name="Hauser J."/>
        </authorList>
    </citation>
    <scope>NUCLEOTIDE SEQUENCE [LARGE SCALE GENOMIC DNA]</scope>
    <source>
        <strain evidence="1 2">DFS-20110405</strain>
    </source>
</reference>
<evidence type="ECO:0000313" key="2">
    <source>
        <dbReference type="Proteomes" id="UP001216828"/>
    </source>
</evidence>